<sequence>MPDEIKNIKTYRKKERMILSRSIRRRRRYIEVAFGNNDAARLLLSKEKGVLFESDKAYLPAEDFVLADFFDRYVNLAFIDYSKVTDTTNKPEKEKTIRSELPAGFWEKLKQMRYSNHTIRVYTTYIGDFQQYFAGSNLKRISPDEINAYLLHLIDKKNISSCQQNQRINAIKFYYEKVLGNERHCYKVNRAKREKTLPDVLSKEEVKDFLTVAKEDLRFYCMYSLLYSAGLRISELLNLKPDDINISRSLIHVRQGKGKKDRYTLLSKPFINKLEEYRIAYQPEKWLFEREAAVQFSESIVSKKLKEIAHEAGITKRVYPHLFRHSFATHLIEQGTDLKIIKELLGHENIRTTEMYVHIADTYKSKIKSPLDDILEEEI</sequence>
<protein>
    <submittedName>
        <fullName evidence="8">Tyrosine-type recombinase/integrase</fullName>
    </submittedName>
</protein>
<dbReference type="Gene3D" id="1.10.443.10">
    <property type="entry name" value="Intergrase catalytic core"/>
    <property type="match status" value="1"/>
</dbReference>
<dbReference type="InterPro" id="IPR004107">
    <property type="entry name" value="Integrase_SAM-like_N"/>
</dbReference>
<evidence type="ECO:0000256" key="5">
    <source>
        <dbReference type="PROSITE-ProRule" id="PRU01248"/>
    </source>
</evidence>
<dbReference type="EMBL" id="JAPTZU010000001">
    <property type="protein sequence ID" value="MCZ2686397.1"/>
    <property type="molecule type" value="Genomic_DNA"/>
</dbReference>
<dbReference type="GO" id="GO:0015074">
    <property type="term" value="P:DNA integration"/>
    <property type="evidence" value="ECO:0007669"/>
    <property type="project" value="UniProtKB-KW"/>
</dbReference>
<dbReference type="InterPro" id="IPR050090">
    <property type="entry name" value="Tyrosine_recombinase_XerCD"/>
</dbReference>
<dbReference type="InterPro" id="IPR044068">
    <property type="entry name" value="CB"/>
</dbReference>
<keyword evidence="3 5" id="KW-0238">DNA-binding</keyword>
<evidence type="ECO:0000259" key="6">
    <source>
        <dbReference type="PROSITE" id="PS51898"/>
    </source>
</evidence>
<evidence type="ECO:0000259" key="7">
    <source>
        <dbReference type="PROSITE" id="PS51900"/>
    </source>
</evidence>
<dbReference type="AlphaFoldDB" id="A0A9Q4JDE1"/>
<dbReference type="GO" id="GO:0003677">
    <property type="term" value="F:DNA binding"/>
    <property type="evidence" value="ECO:0007669"/>
    <property type="project" value="UniProtKB-UniRule"/>
</dbReference>
<comment type="caution">
    <text evidence="8">The sequence shown here is derived from an EMBL/GenBank/DDBJ whole genome shotgun (WGS) entry which is preliminary data.</text>
</comment>
<dbReference type="InterPro" id="IPR011010">
    <property type="entry name" value="DNA_brk_join_enz"/>
</dbReference>
<dbReference type="PROSITE" id="PS51898">
    <property type="entry name" value="TYR_RECOMBINASE"/>
    <property type="match status" value="1"/>
</dbReference>
<dbReference type="PROSITE" id="PS51900">
    <property type="entry name" value="CB"/>
    <property type="match status" value="1"/>
</dbReference>
<dbReference type="GO" id="GO:0006310">
    <property type="term" value="P:DNA recombination"/>
    <property type="evidence" value="ECO:0007669"/>
    <property type="project" value="UniProtKB-KW"/>
</dbReference>
<dbReference type="Proteomes" id="UP001079672">
    <property type="component" value="Unassembled WGS sequence"/>
</dbReference>
<keyword evidence="2" id="KW-0229">DNA integration</keyword>
<name>A0A9Q4JDE1_BACFG</name>
<evidence type="ECO:0000256" key="4">
    <source>
        <dbReference type="ARBA" id="ARBA00023172"/>
    </source>
</evidence>
<evidence type="ECO:0000313" key="8">
    <source>
        <dbReference type="EMBL" id="MCZ2686397.1"/>
    </source>
</evidence>
<dbReference type="RefSeq" id="WP_233481144.1">
    <property type="nucleotide sequence ID" value="NZ_CAXSXC010000013.1"/>
</dbReference>
<dbReference type="SUPFAM" id="SSF56349">
    <property type="entry name" value="DNA breaking-rejoining enzymes"/>
    <property type="match status" value="1"/>
</dbReference>
<dbReference type="InterPro" id="IPR010998">
    <property type="entry name" value="Integrase_recombinase_N"/>
</dbReference>
<evidence type="ECO:0000256" key="1">
    <source>
        <dbReference type="ARBA" id="ARBA00008857"/>
    </source>
</evidence>
<gene>
    <name evidence="8" type="ORF">O1433_02640</name>
</gene>
<evidence type="ECO:0000256" key="2">
    <source>
        <dbReference type="ARBA" id="ARBA00022908"/>
    </source>
</evidence>
<dbReference type="PANTHER" id="PTHR30349">
    <property type="entry name" value="PHAGE INTEGRASE-RELATED"/>
    <property type="match status" value="1"/>
</dbReference>
<dbReference type="InterPro" id="IPR013762">
    <property type="entry name" value="Integrase-like_cat_sf"/>
</dbReference>
<feature type="domain" description="Tyr recombinase" evidence="6">
    <location>
        <begin position="196"/>
        <end position="369"/>
    </location>
</feature>
<proteinExistence type="inferred from homology"/>
<dbReference type="Pfam" id="PF00589">
    <property type="entry name" value="Phage_integrase"/>
    <property type="match status" value="1"/>
</dbReference>
<dbReference type="Gene3D" id="1.10.150.130">
    <property type="match status" value="1"/>
</dbReference>
<dbReference type="InterPro" id="IPR002104">
    <property type="entry name" value="Integrase_catalytic"/>
</dbReference>
<organism evidence="8 9">
    <name type="scientific">Bacteroides fragilis</name>
    <dbReference type="NCBI Taxonomy" id="817"/>
    <lineage>
        <taxon>Bacteria</taxon>
        <taxon>Pseudomonadati</taxon>
        <taxon>Bacteroidota</taxon>
        <taxon>Bacteroidia</taxon>
        <taxon>Bacteroidales</taxon>
        <taxon>Bacteroidaceae</taxon>
        <taxon>Bacteroides</taxon>
    </lineage>
</organism>
<accession>A0A9Q4JDE1</accession>
<comment type="similarity">
    <text evidence="1">Belongs to the 'phage' integrase family.</text>
</comment>
<keyword evidence="4" id="KW-0233">DNA recombination</keyword>
<dbReference type="Pfam" id="PF13495">
    <property type="entry name" value="Phage_int_SAM_4"/>
    <property type="match status" value="1"/>
</dbReference>
<evidence type="ECO:0000256" key="3">
    <source>
        <dbReference type="ARBA" id="ARBA00023125"/>
    </source>
</evidence>
<evidence type="ECO:0000313" key="9">
    <source>
        <dbReference type="Proteomes" id="UP001079672"/>
    </source>
</evidence>
<dbReference type="PANTHER" id="PTHR30349:SF64">
    <property type="entry name" value="PROPHAGE INTEGRASE INTD-RELATED"/>
    <property type="match status" value="1"/>
</dbReference>
<feature type="domain" description="Core-binding (CB)" evidence="7">
    <location>
        <begin position="96"/>
        <end position="179"/>
    </location>
</feature>
<reference evidence="8" key="1">
    <citation type="submission" date="2022-12" db="EMBL/GenBank/DDBJ databases">
        <title>Development of a Multilocus Sequence Typing Scheme for Bacteroides fragilis Based on Whole Genome Sequencing Data and Clinical Application.</title>
        <authorList>
            <person name="Nielsen F.D."/>
            <person name="Justesen U.S."/>
        </authorList>
    </citation>
    <scope>NUCLEOTIDE SEQUENCE</scope>
    <source>
        <strain evidence="8">BF_AM_ODE_DK_2015_4</strain>
    </source>
</reference>